<protein>
    <submittedName>
        <fullName evidence="2">Uncharacterized protein</fullName>
    </submittedName>
</protein>
<feature type="compositionally biased region" description="Acidic residues" evidence="1">
    <location>
        <begin position="15"/>
        <end position="28"/>
    </location>
</feature>
<feature type="non-terminal residue" evidence="2">
    <location>
        <position position="55"/>
    </location>
</feature>
<evidence type="ECO:0000313" key="2">
    <source>
        <dbReference type="EMBL" id="KAL0165560.1"/>
    </source>
</evidence>
<evidence type="ECO:0000256" key="1">
    <source>
        <dbReference type="SAM" id="MobiDB-lite"/>
    </source>
</evidence>
<comment type="caution">
    <text evidence="2">The sequence shown here is derived from an EMBL/GenBank/DDBJ whole genome shotgun (WGS) entry which is preliminary data.</text>
</comment>
<feature type="non-terminal residue" evidence="2">
    <location>
        <position position="1"/>
    </location>
</feature>
<dbReference type="AlphaFoldDB" id="A0ABD0NUQ4"/>
<name>A0ABD0NUQ4_CIRMR</name>
<organism evidence="2 3">
    <name type="scientific">Cirrhinus mrigala</name>
    <name type="common">Mrigala</name>
    <dbReference type="NCBI Taxonomy" id="683832"/>
    <lineage>
        <taxon>Eukaryota</taxon>
        <taxon>Metazoa</taxon>
        <taxon>Chordata</taxon>
        <taxon>Craniata</taxon>
        <taxon>Vertebrata</taxon>
        <taxon>Euteleostomi</taxon>
        <taxon>Actinopterygii</taxon>
        <taxon>Neopterygii</taxon>
        <taxon>Teleostei</taxon>
        <taxon>Ostariophysi</taxon>
        <taxon>Cypriniformes</taxon>
        <taxon>Cyprinidae</taxon>
        <taxon>Labeoninae</taxon>
        <taxon>Labeonini</taxon>
        <taxon>Cirrhinus</taxon>
    </lineage>
</organism>
<proteinExistence type="predicted"/>
<dbReference type="EMBL" id="JAMKFB020000019">
    <property type="protein sequence ID" value="KAL0165560.1"/>
    <property type="molecule type" value="Genomic_DNA"/>
</dbReference>
<feature type="region of interest" description="Disordered" evidence="1">
    <location>
        <begin position="1"/>
        <end position="55"/>
    </location>
</feature>
<accession>A0ABD0NUQ4</accession>
<keyword evidence="3" id="KW-1185">Reference proteome</keyword>
<gene>
    <name evidence="2" type="ORF">M9458_037404</name>
</gene>
<sequence length="55" mass="5918">SPALPSNMAYFGCSQDEEDLEDEEETEEEKPPSVASTSCQSTPKKGKPPGKINGF</sequence>
<evidence type="ECO:0000313" key="3">
    <source>
        <dbReference type="Proteomes" id="UP001529510"/>
    </source>
</evidence>
<dbReference type="Proteomes" id="UP001529510">
    <property type="component" value="Unassembled WGS sequence"/>
</dbReference>
<reference evidence="2 3" key="1">
    <citation type="submission" date="2024-05" db="EMBL/GenBank/DDBJ databases">
        <title>Genome sequencing and assembly of Indian major carp, Cirrhinus mrigala (Hamilton, 1822).</title>
        <authorList>
            <person name="Mohindra V."/>
            <person name="Chowdhury L.M."/>
            <person name="Lal K."/>
            <person name="Jena J.K."/>
        </authorList>
    </citation>
    <scope>NUCLEOTIDE SEQUENCE [LARGE SCALE GENOMIC DNA]</scope>
    <source>
        <strain evidence="2">CM1030</strain>
        <tissue evidence="2">Blood</tissue>
    </source>
</reference>